<dbReference type="KEGG" id="osg:BST96_07130"/>
<sequence>MSSNQPLIVSDIDEGPQTLQQRFQEWGYLHVKGYVASEVCDQLLDELLAVLAPYIGFDQQQQKPVLTGPAFGETDPIWDKVYPKMQSLESFHSFFHTDPIAALMDKLQGKPSFVYPIKMARISTPNNLGFETPPHQDAHSHNAGPTMAGIWVALHDVNDQMGRLKVLPRSHKHGVRKIGPADGVGGVQCEIFPDETTWHVSDVEQGDVILFHSCTIHKAEPNTAKDLVRISIDTRFCDYGAPVFSTNLEPHHGWRIEGLCWESIYQNWQHKELQYYWQDYPSLF</sequence>
<dbReference type="RefSeq" id="WP_085758033.1">
    <property type="nucleotide sequence ID" value="NZ_CP019343.1"/>
</dbReference>
<keyword evidence="1" id="KW-0560">Oxidoreductase</keyword>
<evidence type="ECO:0000313" key="2">
    <source>
        <dbReference type="Proteomes" id="UP000193450"/>
    </source>
</evidence>
<dbReference type="InterPro" id="IPR008775">
    <property type="entry name" value="Phytyl_CoA_dOase-like"/>
</dbReference>
<accession>A0A1X9NG35</accession>
<dbReference type="EMBL" id="CP019343">
    <property type="protein sequence ID" value="ARN73907.1"/>
    <property type="molecule type" value="Genomic_DNA"/>
</dbReference>
<dbReference type="AlphaFoldDB" id="A0A1X9NG35"/>
<gene>
    <name evidence="1" type="ORF">BST96_07130</name>
</gene>
<name>A0A1X9NG35_9GAMM</name>
<proteinExistence type="predicted"/>
<dbReference type="Gene3D" id="2.60.120.620">
    <property type="entry name" value="q2cbj1_9rhob like domain"/>
    <property type="match status" value="1"/>
</dbReference>
<protein>
    <submittedName>
        <fullName evidence="1">Phytanoyl-CoA dioxygenase</fullName>
    </submittedName>
</protein>
<dbReference type="OrthoDB" id="183023at2"/>
<keyword evidence="1" id="KW-0223">Dioxygenase</keyword>
<dbReference type="PANTHER" id="PTHR20883:SF46">
    <property type="entry name" value="PHYTANOYL-COA HYDROXYLASE"/>
    <property type="match status" value="1"/>
</dbReference>
<dbReference type="Proteomes" id="UP000193450">
    <property type="component" value="Chromosome"/>
</dbReference>
<evidence type="ECO:0000313" key="1">
    <source>
        <dbReference type="EMBL" id="ARN73907.1"/>
    </source>
</evidence>
<keyword evidence="2" id="KW-1185">Reference proteome</keyword>
<reference evidence="1 2" key="1">
    <citation type="submission" date="2016-11" db="EMBL/GenBank/DDBJ databases">
        <title>Trade-off between light-utilization and light-protection in marine flavobacteria.</title>
        <authorList>
            <person name="Kumagai Y."/>
        </authorList>
    </citation>
    <scope>NUCLEOTIDE SEQUENCE [LARGE SCALE GENOMIC DNA]</scope>
    <source>
        <strain evidence="1 2">NBRC 107125</strain>
    </source>
</reference>
<dbReference type="SUPFAM" id="SSF51197">
    <property type="entry name" value="Clavaminate synthase-like"/>
    <property type="match status" value="1"/>
</dbReference>
<dbReference type="STRING" id="716816.BST96_07130"/>
<dbReference type="GO" id="GO:0005506">
    <property type="term" value="F:iron ion binding"/>
    <property type="evidence" value="ECO:0007669"/>
    <property type="project" value="UniProtKB-ARBA"/>
</dbReference>
<dbReference type="PANTHER" id="PTHR20883">
    <property type="entry name" value="PHYTANOYL-COA DIOXYGENASE DOMAIN CONTAINING 1"/>
    <property type="match status" value="1"/>
</dbReference>
<dbReference type="Pfam" id="PF05721">
    <property type="entry name" value="PhyH"/>
    <property type="match status" value="1"/>
</dbReference>
<organism evidence="1 2">
    <name type="scientific">Oceanicoccus sagamiensis</name>
    <dbReference type="NCBI Taxonomy" id="716816"/>
    <lineage>
        <taxon>Bacteria</taxon>
        <taxon>Pseudomonadati</taxon>
        <taxon>Pseudomonadota</taxon>
        <taxon>Gammaproteobacteria</taxon>
        <taxon>Cellvibrionales</taxon>
        <taxon>Spongiibacteraceae</taxon>
        <taxon>Oceanicoccus</taxon>
    </lineage>
</organism>
<dbReference type="GO" id="GO:0016706">
    <property type="term" value="F:2-oxoglutarate-dependent dioxygenase activity"/>
    <property type="evidence" value="ECO:0007669"/>
    <property type="project" value="UniProtKB-ARBA"/>
</dbReference>